<comment type="caution">
    <text evidence="2">The sequence shown here is derived from an EMBL/GenBank/DDBJ whole genome shotgun (WGS) entry which is preliminary data.</text>
</comment>
<accession>A0ABR3PHP1</accession>
<dbReference type="EMBL" id="JBFMKM010000006">
    <property type="protein sequence ID" value="KAL1305539.1"/>
    <property type="molecule type" value="Genomic_DNA"/>
</dbReference>
<dbReference type="InterPro" id="IPR036873">
    <property type="entry name" value="Rhodanese-like_dom_sf"/>
</dbReference>
<protein>
    <recommendedName>
        <fullName evidence="1">Rhodanese domain-containing protein</fullName>
    </recommendedName>
</protein>
<evidence type="ECO:0000313" key="2">
    <source>
        <dbReference type="EMBL" id="KAL1305539.1"/>
    </source>
</evidence>
<sequence>MASRRITSVASRVGLASSWRAAFTARTSPFRIASSRVTSSSPSSSLRVGGSQIRWHTTAGTKSKVYNFEDVKSLSDAPDSSKVLIDVREPAEFEAGYIPGAINIPVSSAPDAMFMPADEFEDKFGFPKPKADQELVFYCKAGVRSSAAAQLAQQIGYHNVSEYRGSWLDWQKNGGKTEK</sequence>
<dbReference type="CDD" id="cd01519">
    <property type="entry name" value="RHOD_HSP67B2"/>
    <property type="match status" value="1"/>
</dbReference>
<dbReference type="SMART" id="SM00450">
    <property type="entry name" value="RHOD"/>
    <property type="match status" value="1"/>
</dbReference>
<organism evidence="2 3">
    <name type="scientific">Neodothiora populina</name>
    <dbReference type="NCBI Taxonomy" id="2781224"/>
    <lineage>
        <taxon>Eukaryota</taxon>
        <taxon>Fungi</taxon>
        <taxon>Dikarya</taxon>
        <taxon>Ascomycota</taxon>
        <taxon>Pezizomycotina</taxon>
        <taxon>Dothideomycetes</taxon>
        <taxon>Dothideomycetidae</taxon>
        <taxon>Dothideales</taxon>
        <taxon>Dothioraceae</taxon>
        <taxon>Neodothiora</taxon>
    </lineage>
</organism>
<name>A0ABR3PHP1_9PEZI</name>
<reference evidence="2 3" key="1">
    <citation type="submission" date="2024-07" db="EMBL/GenBank/DDBJ databases">
        <title>Draft sequence of the Neodothiora populina.</title>
        <authorList>
            <person name="Drown D.D."/>
            <person name="Schuette U.S."/>
            <person name="Buechlein A.B."/>
            <person name="Rusch D.R."/>
            <person name="Winton L.W."/>
            <person name="Adams G.A."/>
        </authorList>
    </citation>
    <scope>NUCLEOTIDE SEQUENCE [LARGE SCALE GENOMIC DNA]</scope>
    <source>
        <strain evidence="2 3">CPC 39397</strain>
    </source>
</reference>
<dbReference type="Pfam" id="PF00581">
    <property type="entry name" value="Rhodanese"/>
    <property type="match status" value="1"/>
</dbReference>
<dbReference type="PANTHER" id="PTHR44086:SF10">
    <property type="entry name" value="THIOSULFATE SULFURTRANSFERASE_RHODANESE-LIKE DOMAIN-CONTAINING PROTEIN 3"/>
    <property type="match status" value="1"/>
</dbReference>
<proteinExistence type="predicted"/>
<dbReference type="PROSITE" id="PS50206">
    <property type="entry name" value="RHODANESE_3"/>
    <property type="match status" value="1"/>
</dbReference>
<gene>
    <name evidence="2" type="ORF">AAFC00_007149</name>
</gene>
<evidence type="ECO:0000259" key="1">
    <source>
        <dbReference type="PROSITE" id="PS50206"/>
    </source>
</evidence>
<dbReference type="GeneID" id="95980848"/>
<keyword evidence="3" id="KW-1185">Reference proteome</keyword>
<dbReference type="SUPFAM" id="SSF52821">
    <property type="entry name" value="Rhodanese/Cell cycle control phosphatase"/>
    <property type="match status" value="1"/>
</dbReference>
<feature type="domain" description="Rhodanese" evidence="1">
    <location>
        <begin position="78"/>
        <end position="179"/>
    </location>
</feature>
<dbReference type="InterPro" id="IPR001763">
    <property type="entry name" value="Rhodanese-like_dom"/>
</dbReference>
<dbReference type="PANTHER" id="PTHR44086">
    <property type="entry name" value="THIOSULFATE SULFURTRANSFERASE RDL2, MITOCHONDRIAL-RELATED"/>
    <property type="match status" value="1"/>
</dbReference>
<dbReference type="RefSeq" id="XP_069201812.1">
    <property type="nucleotide sequence ID" value="XM_069347209.1"/>
</dbReference>
<dbReference type="Proteomes" id="UP001562354">
    <property type="component" value="Unassembled WGS sequence"/>
</dbReference>
<evidence type="ECO:0000313" key="3">
    <source>
        <dbReference type="Proteomes" id="UP001562354"/>
    </source>
</evidence>
<dbReference type="Gene3D" id="3.40.250.10">
    <property type="entry name" value="Rhodanese-like domain"/>
    <property type="match status" value="1"/>
</dbReference>